<feature type="domain" description="TadE-like" evidence="1">
    <location>
        <begin position="12"/>
        <end position="50"/>
    </location>
</feature>
<evidence type="ECO:0000259" key="1">
    <source>
        <dbReference type="Pfam" id="PF07811"/>
    </source>
</evidence>
<accession>A0A7X0D9D6</accession>
<reference evidence="2 3" key="1">
    <citation type="submission" date="2020-08" db="EMBL/GenBank/DDBJ databases">
        <title>Sequencing the genomes of 1000 actinobacteria strains.</title>
        <authorList>
            <person name="Klenk H.-P."/>
        </authorList>
    </citation>
    <scope>NUCLEOTIDE SEQUENCE [LARGE SCALE GENOMIC DNA]</scope>
    <source>
        <strain evidence="2 3">DSM 46659</strain>
    </source>
</reference>
<sequence length="128" mass="13660">MRARTCPRDDQGSIELAIATPLLLLLVLFVVQTALWAHAGHVAETIAHRALAATRVLDATEASGQAEAELVANQLGGDLLTDLEVKVERTDSTAHVTVQAEVPSLLPGLTWPVRQERSAPVEHFVGAP</sequence>
<comment type="caution">
    <text evidence="2">The sequence shown here is derived from an EMBL/GenBank/DDBJ whole genome shotgun (WGS) entry which is preliminary data.</text>
</comment>
<name>A0A7X0D9D6_9ACTN</name>
<dbReference type="Proteomes" id="UP000546642">
    <property type="component" value="Unassembled WGS sequence"/>
</dbReference>
<organism evidence="2 3">
    <name type="scientific">Nocardiopsis mwathae</name>
    <dbReference type="NCBI Taxonomy" id="1472723"/>
    <lineage>
        <taxon>Bacteria</taxon>
        <taxon>Bacillati</taxon>
        <taxon>Actinomycetota</taxon>
        <taxon>Actinomycetes</taxon>
        <taxon>Streptosporangiales</taxon>
        <taxon>Nocardiopsidaceae</taxon>
        <taxon>Nocardiopsis</taxon>
    </lineage>
</organism>
<dbReference type="RefSeq" id="WP_184079317.1">
    <property type="nucleotide sequence ID" value="NZ_JACHDS010000001.1"/>
</dbReference>
<dbReference type="EMBL" id="JACHDS010000001">
    <property type="protein sequence ID" value="MBB6174949.1"/>
    <property type="molecule type" value="Genomic_DNA"/>
</dbReference>
<proteinExistence type="predicted"/>
<dbReference type="AlphaFoldDB" id="A0A7X0D9D6"/>
<gene>
    <name evidence="2" type="ORF">HNR23_005009</name>
</gene>
<keyword evidence="3" id="KW-1185">Reference proteome</keyword>
<evidence type="ECO:0000313" key="3">
    <source>
        <dbReference type="Proteomes" id="UP000546642"/>
    </source>
</evidence>
<dbReference type="Pfam" id="PF07811">
    <property type="entry name" value="TadE"/>
    <property type="match status" value="1"/>
</dbReference>
<dbReference type="InterPro" id="IPR012495">
    <property type="entry name" value="TadE-like_dom"/>
</dbReference>
<protein>
    <submittedName>
        <fullName evidence="2">Flp pilus assembly protein TadG</fullName>
    </submittedName>
</protein>
<evidence type="ECO:0000313" key="2">
    <source>
        <dbReference type="EMBL" id="MBB6174949.1"/>
    </source>
</evidence>